<name>A0ABW1CKJ2_9ACTN</name>
<reference evidence="3" key="1">
    <citation type="journal article" date="2019" name="Int. J. Syst. Evol. Microbiol.">
        <title>The Global Catalogue of Microorganisms (GCM) 10K type strain sequencing project: providing services to taxonomists for standard genome sequencing and annotation.</title>
        <authorList>
            <consortium name="The Broad Institute Genomics Platform"/>
            <consortium name="The Broad Institute Genome Sequencing Center for Infectious Disease"/>
            <person name="Wu L."/>
            <person name="Ma J."/>
        </authorList>
    </citation>
    <scope>NUCLEOTIDE SEQUENCE [LARGE SCALE GENOMIC DNA]</scope>
    <source>
        <strain evidence="3">CCUG 53903</strain>
    </source>
</reference>
<accession>A0ABW1CKJ2</accession>
<dbReference type="EMBL" id="JBHSPA010000024">
    <property type="protein sequence ID" value="MFC5826295.1"/>
    <property type="molecule type" value="Genomic_DNA"/>
</dbReference>
<dbReference type="InterPro" id="IPR017927">
    <property type="entry name" value="FAD-bd_FR_type"/>
</dbReference>
<sequence length="287" mass="30853">MARGNLNSTRIKPRTSELLILRVLRRERLSPHFARVTLGGGDAKSFVPMGYDQWFRLFLPVSEDSLTRLPPKLTTLSYAKYLTISKASRPVLRNYSVRAYRPEGPEIDVDFVLHGSAADGTAGPAAAWAETCEPDDSVAIIDEGIGFNPPPETRRVVLAADESGLPALAGILASLPPGTRGHAFAEVPSPEDRLPLDVPEGVELTWIVREGPAAAPAAVPAPVPATAPAPVPGAGVLDAARALPLSGEPFYGWVVGESALPAALRRHWVRGGVPKEHIIFCGYWRRR</sequence>
<dbReference type="InterPro" id="IPR013113">
    <property type="entry name" value="SIP_FAD-bd"/>
</dbReference>
<dbReference type="InterPro" id="IPR007037">
    <property type="entry name" value="SIP_rossman_dom"/>
</dbReference>
<dbReference type="PROSITE" id="PS51384">
    <property type="entry name" value="FAD_FR"/>
    <property type="match status" value="1"/>
</dbReference>
<dbReference type="Pfam" id="PF08021">
    <property type="entry name" value="FAD_binding_9"/>
    <property type="match status" value="1"/>
</dbReference>
<feature type="domain" description="FAD-binding FR-type" evidence="1">
    <location>
        <begin position="16"/>
        <end position="150"/>
    </location>
</feature>
<dbReference type="PANTHER" id="PTHR30157:SF0">
    <property type="entry name" value="NADPH-DEPENDENT FERRIC-CHELATE REDUCTASE"/>
    <property type="match status" value="1"/>
</dbReference>
<dbReference type="PANTHER" id="PTHR30157">
    <property type="entry name" value="FERRIC REDUCTASE, NADPH-DEPENDENT"/>
    <property type="match status" value="1"/>
</dbReference>
<protein>
    <submittedName>
        <fullName evidence="2">Siderophore-interacting protein</fullName>
    </submittedName>
</protein>
<comment type="caution">
    <text evidence="2">The sequence shown here is derived from an EMBL/GenBank/DDBJ whole genome shotgun (WGS) entry which is preliminary data.</text>
</comment>
<dbReference type="InterPro" id="IPR039374">
    <property type="entry name" value="SIP_fam"/>
</dbReference>
<keyword evidence="3" id="KW-1185">Reference proteome</keyword>
<organism evidence="2 3">
    <name type="scientific">Nonomuraea insulae</name>
    <dbReference type="NCBI Taxonomy" id="1616787"/>
    <lineage>
        <taxon>Bacteria</taxon>
        <taxon>Bacillati</taxon>
        <taxon>Actinomycetota</taxon>
        <taxon>Actinomycetes</taxon>
        <taxon>Streptosporangiales</taxon>
        <taxon>Streptosporangiaceae</taxon>
        <taxon>Nonomuraea</taxon>
    </lineage>
</organism>
<dbReference type="InterPro" id="IPR039261">
    <property type="entry name" value="FNR_nucleotide-bd"/>
</dbReference>
<dbReference type="Gene3D" id="2.40.30.10">
    <property type="entry name" value="Translation factors"/>
    <property type="match status" value="1"/>
</dbReference>
<gene>
    <name evidence="2" type="ORF">ACFPZ3_20720</name>
</gene>
<dbReference type="Proteomes" id="UP001596058">
    <property type="component" value="Unassembled WGS sequence"/>
</dbReference>
<evidence type="ECO:0000259" key="1">
    <source>
        <dbReference type="PROSITE" id="PS51384"/>
    </source>
</evidence>
<dbReference type="Gene3D" id="3.40.50.80">
    <property type="entry name" value="Nucleotide-binding domain of ferredoxin-NADP reductase (FNR) module"/>
    <property type="match status" value="1"/>
</dbReference>
<dbReference type="CDD" id="cd06193">
    <property type="entry name" value="siderophore_interacting"/>
    <property type="match status" value="1"/>
</dbReference>
<proteinExistence type="predicted"/>
<dbReference type="RefSeq" id="WP_379515810.1">
    <property type="nucleotide sequence ID" value="NZ_JBHSPA010000024.1"/>
</dbReference>
<dbReference type="SUPFAM" id="SSF63380">
    <property type="entry name" value="Riboflavin synthase domain-like"/>
    <property type="match status" value="1"/>
</dbReference>
<dbReference type="Pfam" id="PF04954">
    <property type="entry name" value="SIP"/>
    <property type="match status" value="1"/>
</dbReference>
<evidence type="ECO:0000313" key="2">
    <source>
        <dbReference type="EMBL" id="MFC5826295.1"/>
    </source>
</evidence>
<evidence type="ECO:0000313" key="3">
    <source>
        <dbReference type="Proteomes" id="UP001596058"/>
    </source>
</evidence>
<dbReference type="InterPro" id="IPR017938">
    <property type="entry name" value="Riboflavin_synthase-like_b-brl"/>
</dbReference>